<evidence type="ECO:0000313" key="4">
    <source>
        <dbReference type="Proteomes" id="UP000199182"/>
    </source>
</evidence>
<gene>
    <name evidence="3" type="ORF">SAMN05192585_1474</name>
</gene>
<keyword evidence="1" id="KW-0472">Membrane</keyword>
<feature type="domain" description="DUF4367" evidence="2">
    <location>
        <begin position="126"/>
        <end position="231"/>
    </location>
</feature>
<keyword evidence="1" id="KW-0812">Transmembrane</keyword>
<evidence type="ECO:0000259" key="2">
    <source>
        <dbReference type="Pfam" id="PF14285"/>
    </source>
</evidence>
<dbReference type="AlphaFoldDB" id="A0A1H0G3E1"/>
<evidence type="ECO:0000256" key="1">
    <source>
        <dbReference type="SAM" id="Phobius"/>
    </source>
</evidence>
<dbReference type="EMBL" id="FNID01000047">
    <property type="protein sequence ID" value="SDO01351.1"/>
    <property type="molecule type" value="Genomic_DNA"/>
</dbReference>
<organism evidence="3 4">
    <name type="scientific">Acetanaerobacterium elongatum</name>
    <dbReference type="NCBI Taxonomy" id="258515"/>
    <lineage>
        <taxon>Bacteria</taxon>
        <taxon>Bacillati</taxon>
        <taxon>Bacillota</taxon>
        <taxon>Clostridia</taxon>
        <taxon>Eubacteriales</taxon>
        <taxon>Oscillospiraceae</taxon>
        <taxon>Acetanaerobacterium</taxon>
    </lineage>
</organism>
<name>A0A1H0G3E1_9FIRM</name>
<keyword evidence="1" id="KW-1133">Transmembrane helix</keyword>
<accession>A0A1H0G3E1</accession>
<protein>
    <recommendedName>
        <fullName evidence="2">DUF4367 domain-containing protein</fullName>
    </recommendedName>
</protein>
<evidence type="ECO:0000313" key="3">
    <source>
        <dbReference type="EMBL" id="SDO01351.1"/>
    </source>
</evidence>
<sequence>MRNRKQSPVEEKLKQAVTEGCLAELRALPAEAELAGRYSFSQGFLERMERLIKRHRRSESVRKAVRGIGKTAAGLIIVTALLFGMLVAVSPSIRAAVASFITEWYSDHLAVYFRSNPEAEDRYIWRPQYLPKGYAEREEKRAGHIANVFYQDKAGNELVFTYIPRTGSFTVGADNEGKTQKDIKINGNKAILLETVTKDERSSILWETEEAGFEISGVLNTNELIKMAESVKCFNK</sequence>
<dbReference type="InterPro" id="IPR025377">
    <property type="entry name" value="DUF4367"/>
</dbReference>
<dbReference type="STRING" id="258515.SAMN05192585_1474"/>
<keyword evidence="4" id="KW-1185">Reference proteome</keyword>
<dbReference type="Proteomes" id="UP000199182">
    <property type="component" value="Unassembled WGS sequence"/>
</dbReference>
<reference evidence="3 4" key="1">
    <citation type="submission" date="2016-10" db="EMBL/GenBank/DDBJ databases">
        <authorList>
            <person name="de Groot N.N."/>
        </authorList>
    </citation>
    <scope>NUCLEOTIDE SEQUENCE [LARGE SCALE GENOMIC DNA]</scope>
    <source>
        <strain evidence="3 4">CGMCC 1.5012</strain>
    </source>
</reference>
<dbReference type="Pfam" id="PF14285">
    <property type="entry name" value="DUF4367"/>
    <property type="match status" value="1"/>
</dbReference>
<dbReference type="RefSeq" id="WP_162840444.1">
    <property type="nucleotide sequence ID" value="NZ_FNID01000047.1"/>
</dbReference>
<feature type="transmembrane region" description="Helical" evidence="1">
    <location>
        <begin position="72"/>
        <end position="93"/>
    </location>
</feature>
<proteinExistence type="predicted"/>